<feature type="signal peptide" evidence="1">
    <location>
        <begin position="1"/>
        <end position="23"/>
    </location>
</feature>
<dbReference type="Proteomes" id="UP001355207">
    <property type="component" value="Chromosome 8"/>
</dbReference>
<keyword evidence="4" id="KW-1185">Reference proteome</keyword>
<evidence type="ECO:0000259" key="2">
    <source>
        <dbReference type="Pfam" id="PF21671"/>
    </source>
</evidence>
<keyword evidence="1" id="KW-0732">Signal</keyword>
<evidence type="ECO:0000313" key="3">
    <source>
        <dbReference type="EMBL" id="WWC91426.1"/>
    </source>
</evidence>
<proteinExistence type="predicted"/>
<dbReference type="InterPro" id="IPR048661">
    <property type="entry name" value="CPL1-like"/>
</dbReference>
<evidence type="ECO:0000313" key="4">
    <source>
        <dbReference type="Proteomes" id="UP001355207"/>
    </source>
</evidence>
<accession>A0AAX4K121</accession>
<dbReference type="InterPro" id="IPR038955">
    <property type="entry name" value="PriA/CPL1_fungi"/>
</dbReference>
<name>A0AAX4K121_9TREE</name>
<organism evidence="3 4">
    <name type="scientific">Kwoniella dendrophila CBS 6074</name>
    <dbReference type="NCBI Taxonomy" id="1295534"/>
    <lineage>
        <taxon>Eukaryota</taxon>
        <taxon>Fungi</taxon>
        <taxon>Dikarya</taxon>
        <taxon>Basidiomycota</taxon>
        <taxon>Agaricomycotina</taxon>
        <taxon>Tremellomycetes</taxon>
        <taxon>Tremellales</taxon>
        <taxon>Cryptococcaceae</taxon>
        <taxon>Kwoniella</taxon>
    </lineage>
</organism>
<dbReference type="PANTHER" id="PTHR35192">
    <property type="entry name" value="PROTEIN, PUTATIVE-RELATED"/>
    <property type="match status" value="1"/>
</dbReference>
<sequence length="322" mass="35721">MFNQLSIALLASTLLIGSIEVQAQERDQYGTYVGCAKTSFTPTDAFKPEGKFSLSEDCAQECYYNENKQYMWSYYLWGTGECMCSDIFYPSQFEVAMPEEYSQTLRCADTDYDVWVSASTWSTQACYSLQEDPENEISGLTEIGVVANPEICFQACTDYSMSSYQLKGDADGATMYCWCGPQSAYSNKYRAACDYNIYAVFEHIQSTVVNSVFAKRQMKERLIKEINGKRKALCPGSLTACNVDEFRDSFECIDTTQELESCGGCSLGQFNQNPNLNATVGVDCTSLPGIPRGAVTCSDSKCTAFACKKGWTLTLDGHCVKA</sequence>
<dbReference type="AlphaFoldDB" id="A0AAX4K121"/>
<dbReference type="PANTHER" id="PTHR35192:SF2">
    <property type="entry name" value="APPLE DOMAIN-CONTAINING PROTEIN"/>
    <property type="match status" value="1"/>
</dbReference>
<dbReference type="RefSeq" id="XP_066078188.1">
    <property type="nucleotide sequence ID" value="XM_066222091.1"/>
</dbReference>
<gene>
    <name evidence="3" type="ORF">L201_006372</name>
</gene>
<dbReference type="Pfam" id="PF21671">
    <property type="entry name" value="CPL1-like"/>
    <property type="match status" value="1"/>
</dbReference>
<feature type="domain" description="Protein CPL1-like" evidence="2">
    <location>
        <begin position="250"/>
        <end position="318"/>
    </location>
</feature>
<protein>
    <recommendedName>
        <fullName evidence="2">Protein CPL1-like domain-containing protein</fullName>
    </recommendedName>
</protein>
<evidence type="ECO:0000256" key="1">
    <source>
        <dbReference type="SAM" id="SignalP"/>
    </source>
</evidence>
<feature type="chain" id="PRO_5043646269" description="Protein CPL1-like domain-containing protein" evidence="1">
    <location>
        <begin position="24"/>
        <end position="322"/>
    </location>
</feature>
<reference evidence="3 4" key="1">
    <citation type="submission" date="2024-01" db="EMBL/GenBank/DDBJ databases">
        <title>Comparative genomics of Cryptococcus and Kwoniella reveals pathogenesis evolution and contrasting modes of karyotype evolution via chromosome fusion or intercentromeric recombination.</title>
        <authorList>
            <person name="Coelho M.A."/>
            <person name="David-Palma M."/>
            <person name="Shea T."/>
            <person name="Bowers K."/>
            <person name="McGinley-Smith S."/>
            <person name="Mohammad A.W."/>
            <person name="Gnirke A."/>
            <person name="Yurkov A.M."/>
            <person name="Nowrousian M."/>
            <person name="Sun S."/>
            <person name="Cuomo C.A."/>
            <person name="Heitman J."/>
        </authorList>
    </citation>
    <scope>NUCLEOTIDE SEQUENCE [LARGE SCALE GENOMIC DNA]</scope>
    <source>
        <strain evidence="3 4">CBS 6074</strain>
    </source>
</reference>
<dbReference type="GeneID" id="91097041"/>
<dbReference type="EMBL" id="CP144105">
    <property type="protein sequence ID" value="WWC91426.1"/>
    <property type="molecule type" value="Genomic_DNA"/>
</dbReference>